<organism evidence="5 6">
    <name type="scientific">Meristemomyces frigidus</name>
    <dbReference type="NCBI Taxonomy" id="1508187"/>
    <lineage>
        <taxon>Eukaryota</taxon>
        <taxon>Fungi</taxon>
        <taxon>Dikarya</taxon>
        <taxon>Ascomycota</taxon>
        <taxon>Pezizomycotina</taxon>
        <taxon>Dothideomycetes</taxon>
        <taxon>Dothideomycetidae</taxon>
        <taxon>Mycosphaerellales</taxon>
        <taxon>Teratosphaeriaceae</taxon>
        <taxon>Meristemomyces</taxon>
    </lineage>
</organism>
<dbReference type="Pfam" id="PF00018">
    <property type="entry name" value="SH3_1"/>
    <property type="match status" value="1"/>
</dbReference>
<dbReference type="PANTHER" id="PTHR45929">
    <property type="entry name" value="JAK PATHWAY SIGNAL TRANSDUCTION ADAPTOR MOLECULE"/>
    <property type="match status" value="1"/>
</dbReference>
<feature type="compositionally biased region" description="Low complexity" evidence="3">
    <location>
        <begin position="67"/>
        <end position="85"/>
    </location>
</feature>
<dbReference type="PROSITE" id="PS50002">
    <property type="entry name" value="SH3"/>
    <property type="match status" value="1"/>
</dbReference>
<dbReference type="CDD" id="cd00174">
    <property type="entry name" value="SH3"/>
    <property type="match status" value="1"/>
</dbReference>
<evidence type="ECO:0000256" key="3">
    <source>
        <dbReference type="SAM" id="MobiDB-lite"/>
    </source>
</evidence>
<name>A0AAN7TAE2_9PEZI</name>
<gene>
    <name evidence="5" type="ORF">LTR62_008089</name>
</gene>
<proteinExistence type="predicted"/>
<sequence>MANMNEMHTASINRSIRTVKAELEYLCDASVISPAQLNDLLSRIPEQTALHAPISVGAVPSAAAGLQPPVSPLNNLNLGNSNQQQDQRPNGSLNEKQPSYYAPVQSPPAYDVPPSGSPPQANWAAAPPLAQATALYAYTSSDDGDLALQPNDHINVTEYMNAEWWKGTNTRTRQEGIFPRSYVKVTEEKSMNTGTPAPVYGNSYGNAPLAVSQQGNGEGKVPSKVEEGGKKFGKKLGNAAIFGAGATIGSNIVNSIF</sequence>
<comment type="caution">
    <text evidence="5">The sequence shown here is derived from an EMBL/GenBank/DDBJ whole genome shotgun (WGS) entry which is preliminary data.</text>
</comment>
<dbReference type="Proteomes" id="UP001310890">
    <property type="component" value="Unassembled WGS sequence"/>
</dbReference>
<dbReference type="AlphaFoldDB" id="A0AAN7TAE2"/>
<dbReference type="Gene3D" id="2.30.30.40">
    <property type="entry name" value="SH3 Domains"/>
    <property type="match status" value="1"/>
</dbReference>
<dbReference type="InterPro" id="IPR001452">
    <property type="entry name" value="SH3_domain"/>
</dbReference>
<dbReference type="InterPro" id="IPR050670">
    <property type="entry name" value="STAM"/>
</dbReference>
<protein>
    <recommendedName>
        <fullName evidence="4">SH3 domain-containing protein</fullName>
    </recommendedName>
</protein>
<evidence type="ECO:0000313" key="5">
    <source>
        <dbReference type="EMBL" id="KAK5108684.1"/>
    </source>
</evidence>
<evidence type="ECO:0000256" key="1">
    <source>
        <dbReference type="ARBA" id="ARBA00022443"/>
    </source>
</evidence>
<feature type="domain" description="SH3" evidence="4">
    <location>
        <begin position="127"/>
        <end position="188"/>
    </location>
</feature>
<reference evidence="5" key="1">
    <citation type="submission" date="2023-08" db="EMBL/GenBank/DDBJ databases">
        <title>Black Yeasts Isolated from many extreme environments.</title>
        <authorList>
            <person name="Coleine C."/>
            <person name="Stajich J.E."/>
            <person name="Selbmann L."/>
        </authorList>
    </citation>
    <scope>NUCLEOTIDE SEQUENCE</scope>
    <source>
        <strain evidence="5">CCFEE 5401</strain>
    </source>
</reference>
<feature type="compositionally biased region" description="Polar residues" evidence="3">
    <location>
        <begin position="86"/>
        <end position="97"/>
    </location>
</feature>
<dbReference type="SMART" id="SM00326">
    <property type="entry name" value="SH3"/>
    <property type="match status" value="1"/>
</dbReference>
<dbReference type="InterPro" id="IPR036028">
    <property type="entry name" value="SH3-like_dom_sf"/>
</dbReference>
<dbReference type="SUPFAM" id="SSF50044">
    <property type="entry name" value="SH3-domain"/>
    <property type="match status" value="1"/>
</dbReference>
<keyword evidence="1 2" id="KW-0728">SH3 domain</keyword>
<evidence type="ECO:0000313" key="6">
    <source>
        <dbReference type="Proteomes" id="UP001310890"/>
    </source>
</evidence>
<dbReference type="EMBL" id="JAVRRL010000080">
    <property type="protein sequence ID" value="KAK5108684.1"/>
    <property type="molecule type" value="Genomic_DNA"/>
</dbReference>
<evidence type="ECO:0000256" key="2">
    <source>
        <dbReference type="PROSITE-ProRule" id="PRU00192"/>
    </source>
</evidence>
<feature type="region of interest" description="Disordered" evidence="3">
    <location>
        <begin position="67"/>
        <end position="124"/>
    </location>
</feature>
<evidence type="ECO:0000259" key="4">
    <source>
        <dbReference type="PROSITE" id="PS50002"/>
    </source>
</evidence>
<dbReference type="PANTHER" id="PTHR45929:SF7">
    <property type="entry name" value="LAS SEVENTEEN-BINDING PROTEIN 1"/>
    <property type="match status" value="1"/>
</dbReference>
<accession>A0AAN7TAE2</accession>